<feature type="non-terminal residue" evidence="1">
    <location>
        <position position="1"/>
    </location>
</feature>
<keyword evidence="2" id="KW-1185">Reference proteome</keyword>
<accession>A0AAN5C9S0</accession>
<dbReference type="Proteomes" id="UP001328107">
    <property type="component" value="Unassembled WGS sequence"/>
</dbReference>
<protein>
    <submittedName>
        <fullName evidence="1">Uncharacterized protein</fullName>
    </submittedName>
</protein>
<dbReference type="AlphaFoldDB" id="A0AAN5C9S0"/>
<reference evidence="2" key="1">
    <citation type="submission" date="2022-10" db="EMBL/GenBank/DDBJ databases">
        <title>Genome assembly of Pristionchus species.</title>
        <authorList>
            <person name="Yoshida K."/>
            <person name="Sommer R.J."/>
        </authorList>
    </citation>
    <scope>NUCLEOTIDE SEQUENCE [LARGE SCALE GENOMIC DNA]</scope>
    <source>
        <strain evidence="2">RS5460</strain>
    </source>
</reference>
<proteinExistence type="predicted"/>
<evidence type="ECO:0000313" key="2">
    <source>
        <dbReference type="Proteomes" id="UP001328107"/>
    </source>
</evidence>
<feature type="non-terminal residue" evidence="1">
    <location>
        <position position="124"/>
    </location>
</feature>
<comment type="caution">
    <text evidence="1">The sequence shown here is derived from an EMBL/GenBank/DDBJ whole genome shotgun (WGS) entry which is preliminary data.</text>
</comment>
<organism evidence="1 2">
    <name type="scientific">Pristionchus mayeri</name>
    <dbReference type="NCBI Taxonomy" id="1317129"/>
    <lineage>
        <taxon>Eukaryota</taxon>
        <taxon>Metazoa</taxon>
        <taxon>Ecdysozoa</taxon>
        <taxon>Nematoda</taxon>
        <taxon>Chromadorea</taxon>
        <taxon>Rhabditida</taxon>
        <taxon>Rhabditina</taxon>
        <taxon>Diplogasteromorpha</taxon>
        <taxon>Diplogasteroidea</taxon>
        <taxon>Neodiplogasteridae</taxon>
        <taxon>Pristionchus</taxon>
    </lineage>
</organism>
<name>A0AAN5C9S0_9BILA</name>
<sequence>SSTPIVLRVFDTKKKAGNGSTGYSGRRYRGRSDDLSGCDLLRNLLGDAGVLLHCDGGEADEGRDVGWASDDAESQTSLLFAHSLRSDHATFFSLCHHHGEQEISVAQWYEIPVTVIGMHGHITL</sequence>
<gene>
    <name evidence="1" type="ORF">PMAYCL1PPCAC_04339</name>
</gene>
<dbReference type="EMBL" id="BTRK01000001">
    <property type="protein sequence ID" value="GMR34144.1"/>
    <property type="molecule type" value="Genomic_DNA"/>
</dbReference>
<evidence type="ECO:0000313" key="1">
    <source>
        <dbReference type="EMBL" id="GMR34144.1"/>
    </source>
</evidence>